<dbReference type="Proteomes" id="UP000321749">
    <property type="component" value="Unassembled WGS sequence"/>
</dbReference>
<keyword evidence="3" id="KW-1185">Reference proteome</keyword>
<organism evidence="2 3">
    <name type="scientific">Agrococcus baldri</name>
    <dbReference type="NCBI Taxonomy" id="153730"/>
    <lineage>
        <taxon>Bacteria</taxon>
        <taxon>Bacillati</taxon>
        <taxon>Actinomycetota</taxon>
        <taxon>Actinomycetes</taxon>
        <taxon>Micrococcales</taxon>
        <taxon>Microbacteriaceae</taxon>
        <taxon>Agrococcus</taxon>
    </lineage>
</organism>
<protein>
    <recommendedName>
        <fullName evidence="1">AB hydrolase-1 domain-containing protein</fullName>
    </recommendedName>
</protein>
<proteinExistence type="predicted"/>
<dbReference type="InterPro" id="IPR029058">
    <property type="entry name" value="AB_hydrolase_fold"/>
</dbReference>
<dbReference type="Gene3D" id="3.40.50.1820">
    <property type="entry name" value="alpha/beta hydrolase"/>
    <property type="match status" value="1"/>
</dbReference>
<evidence type="ECO:0000259" key="1">
    <source>
        <dbReference type="Pfam" id="PF12697"/>
    </source>
</evidence>
<evidence type="ECO:0000313" key="3">
    <source>
        <dbReference type="Proteomes" id="UP000321749"/>
    </source>
</evidence>
<dbReference type="SUPFAM" id="SSF53474">
    <property type="entry name" value="alpha/beta-Hydrolases"/>
    <property type="match status" value="1"/>
</dbReference>
<dbReference type="Pfam" id="PF12697">
    <property type="entry name" value="Abhydrolase_6"/>
    <property type="match status" value="1"/>
</dbReference>
<dbReference type="InterPro" id="IPR050228">
    <property type="entry name" value="Carboxylesterase_BioH"/>
</dbReference>
<dbReference type="InterPro" id="IPR000073">
    <property type="entry name" value="AB_hydrolase_1"/>
</dbReference>
<dbReference type="GO" id="GO:0003824">
    <property type="term" value="F:catalytic activity"/>
    <property type="evidence" value="ECO:0007669"/>
    <property type="project" value="UniProtKB-ARBA"/>
</dbReference>
<gene>
    <name evidence="2" type="ORF">ABA31_04810</name>
</gene>
<dbReference type="PANTHER" id="PTHR43194">
    <property type="entry name" value="HYDROLASE ALPHA/BETA FOLD FAMILY"/>
    <property type="match status" value="1"/>
</dbReference>
<accession>A0AA87R9R9</accession>
<sequence length="261" mass="28415">MSVRSAGALVRYDLDPEGDGHPLLLVHGGRAHHGWWQHLLPLLTEPRAVMDLSGHGASEWRDAYSYDDWAGDVTRVAEACALRTGRQIVVVAHSLGGIAALQPSVRMNDAVLAVISVEGVPMPSLSIRRSSSPSRGFTSIESALEHFRRARDRGRWRQDLVDSVALASIRRDGDRYDWAHDPRTVGVPHPRSIDSAPSPAAVLVGAQSAYRATVDDALSAGPAWLSRIEVPGVGHDMMMEAPERFVTTVREVVRSVTVDRG</sequence>
<feature type="domain" description="AB hydrolase-1" evidence="1">
    <location>
        <begin position="23"/>
        <end position="246"/>
    </location>
</feature>
<dbReference type="EMBL" id="BJUU01000002">
    <property type="protein sequence ID" value="GEK79130.1"/>
    <property type="molecule type" value="Genomic_DNA"/>
</dbReference>
<evidence type="ECO:0000313" key="2">
    <source>
        <dbReference type="EMBL" id="GEK79130.1"/>
    </source>
</evidence>
<name>A0AA87R9R9_9MICO</name>
<dbReference type="AlphaFoldDB" id="A0AA87R9R9"/>
<reference evidence="2 3" key="1">
    <citation type="submission" date="2019-07" db="EMBL/GenBank/DDBJ databases">
        <title>Whole genome shotgun sequence of Agrococcus baldri NBRC 103055.</title>
        <authorList>
            <person name="Hosoyama A."/>
            <person name="Uohara A."/>
            <person name="Ohji S."/>
            <person name="Ichikawa N."/>
        </authorList>
    </citation>
    <scope>NUCLEOTIDE SEQUENCE [LARGE SCALE GENOMIC DNA]</scope>
    <source>
        <strain evidence="2 3">NBRC 103055</strain>
    </source>
</reference>
<dbReference type="PANTHER" id="PTHR43194:SF2">
    <property type="entry name" value="PEROXISOMAL MEMBRANE PROTEIN LPX1"/>
    <property type="match status" value="1"/>
</dbReference>
<comment type="caution">
    <text evidence="2">The sequence shown here is derived from an EMBL/GenBank/DDBJ whole genome shotgun (WGS) entry which is preliminary data.</text>
</comment>